<dbReference type="InterPro" id="IPR036390">
    <property type="entry name" value="WH_DNA-bd_sf"/>
</dbReference>
<evidence type="ECO:0000256" key="1">
    <source>
        <dbReference type="ARBA" id="ARBA00023015"/>
    </source>
</evidence>
<dbReference type="Gene3D" id="1.10.10.10">
    <property type="entry name" value="Winged helix-like DNA-binding domain superfamily/Winged helix DNA-binding domain"/>
    <property type="match status" value="1"/>
</dbReference>
<evidence type="ECO:0000259" key="4">
    <source>
        <dbReference type="PROSITE" id="PS51077"/>
    </source>
</evidence>
<gene>
    <name evidence="6" type="ORF">LNTAR_02167</name>
</gene>
<accession>A6DP43</accession>
<dbReference type="Proteomes" id="UP000004947">
    <property type="component" value="Unassembled WGS sequence"/>
</dbReference>
<dbReference type="PANTHER" id="PTHR30136">
    <property type="entry name" value="HELIX-TURN-HELIX TRANSCRIPTIONAL REGULATOR, ICLR FAMILY"/>
    <property type="match status" value="1"/>
</dbReference>
<dbReference type="AlphaFoldDB" id="A6DP43"/>
<dbReference type="RefSeq" id="WP_007279626.1">
    <property type="nucleotide sequence ID" value="NZ_ABCK01000015.1"/>
</dbReference>
<dbReference type="Gene3D" id="3.30.450.40">
    <property type="match status" value="1"/>
</dbReference>
<evidence type="ECO:0000313" key="6">
    <source>
        <dbReference type="EMBL" id="EDM26575.1"/>
    </source>
</evidence>
<keyword evidence="3" id="KW-0804">Transcription</keyword>
<organism evidence="6 7">
    <name type="scientific">Lentisphaera araneosa HTCC2155</name>
    <dbReference type="NCBI Taxonomy" id="313628"/>
    <lineage>
        <taxon>Bacteria</taxon>
        <taxon>Pseudomonadati</taxon>
        <taxon>Lentisphaerota</taxon>
        <taxon>Lentisphaeria</taxon>
        <taxon>Lentisphaerales</taxon>
        <taxon>Lentisphaeraceae</taxon>
        <taxon>Lentisphaera</taxon>
    </lineage>
</organism>
<dbReference type="InterPro" id="IPR005471">
    <property type="entry name" value="Tscrpt_reg_IclR_N"/>
</dbReference>
<dbReference type="SUPFAM" id="SSF46785">
    <property type="entry name" value="Winged helix' DNA-binding domain"/>
    <property type="match status" value="1"/>
</dbReference>
<dbReference type="Pfam" id="PF01614">
    <property type="entry name" value="IclR_C"/>
    <property type="match status" value="1"/>
</dbReference>
<feature type="domain" description="HTH iclR-type" evidence="4">
    <location>
        <begin position="13"/>
        <end position="75"/>
    </location>
</feature>
<keyword evidence="1" id="KW-0805">Transcription regulation</keyword>
<sequence>MSAEKEIKSSYIIPNLDRALRVMELLADNPKGLTMSEISDALEIPKNSAFRITATMEHRGFLERDPLSKAFILTNKMTNISHSTIAEKSLVENAWESMLKLRDESMETVLFGTLVNTQGVVLEQAPARHSFKFTVDIGTQFDLHTAAPGKAVLAYMSAREQSHYIKAMSFEQFTKNTISNADDYYEELKKVKVQGFGVDCDEEREGMRCVAAPVFNSKRQPIAAIWLTGPSSRIPIKNFPKLGQLCINAATEISKKLGA</sequence>
<dbReference type="eggNOG" id="COG1414">
    <property type="taxonomic scope" value="Bacteria"/>
</dbReference>
<dbReference type="InterPro" id="IPR029016">
    <property type="entry name" value="GAF-like_dom_sf"/>
</dbReference>
<name>A6DP43_9BACT</name>
<dbReference type="PANTHER" id="PTHR30136:SF24">
    <property type="entry name" value="HTH-TYPE TRANSCRIPTIONAL REPRESSOR ALLR"/>
    <property type="match status" value="1"/>
</dbReference>
<dbReference type="GO" id="GO:0003700">
    <property type="term" value="F:DNA-binding transcription factor activity"/>
    <property type="evidence" value="ECO:0007669"/>
    <property type="project" value="TreeGrafter"/>
</dbReference>
<reference evidence="6 7" key="1">
    <citation type="journal article" date="2010" name="J. Bacteriol.">
        <title>Genome sequence of Lentisphaera araneosa HTCC2155T, the type species of the order Lentisphaerales in the phylum Lentisphaerae.</title>
        <authorList>
            <person name="Thrash J.C."/>
            <person name="Cho J.C."/>
            <person name="Vergin K.L."/>
            <person name="Morris R.M."/>
            <person name="Giovannoni S.J."/>
        </authorList>
    </citation>
    <scope>NUCLEOTIDE SEQUENCE [LARGE SCALE GENOMIC DNA]</scope>
    <source>
        <strain evidence="6 7">HTCC2155</strain>
    </source>
</reference>
<dbReference type="SUPFAM" id="SSF55781">
    <property type="entry name" value="GAF domain-like"/>
    <property type="match status" value="1"/>
</dbReference>
<comment type="caution">
    <text evidence="6">The sequence shown here is derived from an EMBL/GenBank/DDBJ whole genome shotgun (WGS) entry which is preliminary data.</text>
</comment>
<evidence type="ECO:0000256" key="2">
    <source>
        <dbReference type="ARBA" id="ARBA00023125"/>
    </source>
</evidence>
<feature type="domain" description="IclR-ED" evidence="5">
    <location>
        <begin position="76"/>
        <end position="259"/>
    </location>
</feature>
<dbReference type="PROSITE" id="PS51077">
    <property type="entry name" value="HTH_ICLR"/>
    <property type="match status" value="1"/>
</dbReference>
<dbReference type="PROSITE" id="PS51078">
    <property type="entry name" value="ICLR_ED"/>
    <property type="match status" value="1"/>
</dbReference>
<dbReference type="GO" id="GO:0045892">
    <property type="term" value="P:negative regulation of DNA-templated transcription"/>
    <property type="evidence" value="ECO:0007669"/>
    <property type="project" value="TreeGrafter"/>
</dbReference>
<keyword evidence="2" id="KW-0238">DNA-binding</keyword>
<protein>
    <submittedName>
        <fullName evidence="6">Transcriptional regulator, IclR family protein</fullName>
    </submittedName>
</protein>
<proteinExistence type="predicted"/>
<dbReference type="STRING" id="313628.LNTAR_02167"/>
<dbReference type="SMART" id="SM00346">
    <property type="entry name" value="HTH_ICLR"/>
    <property type="match status" value="1"/>
</dbReference>
<dbReference type="EMBL" id="ABCK01000015">
    <property type="protein sequence ID" value="EDM26575.1"/>
    <property type="molecule type" value="Genomic_DNA"/>
</dbReference>
<evidence type="ECO:0000256" key="3">
    <source>
        <dbReference type="ARBA" id="ARBA00023163"/>
    </source>
</evidence>
<evidence type="ECO:0000259" key="5">
    <source>
        <dbReference type="PROSITE" id="PS51078"/>
    </source>
</evidence>
<dbReference type="InterPro" id="IPR050707">
    <property type="entry name" value="HTH_MetabolicPath_Reg"/>
</dbReference>
<keyword evidence="7" id="KW-1185">Reference proteome</keyword>
<evidence type="ECO:0000313" key="7">
    <source>
        <dbReference type="Proteomes" id="UP000004947"/>
    </source>
</evidence>
<dbReference type="InterPro" id="IPR036388">
    <property type="entry name" value="WH-like_DNA-bd_sf"/>
</dbReference>
<dbReference type="InterPro" id="IPR014757">
    <property type="entry name" value="Tscrpt_reg_IclR_C"/>
</dbReference>
<dbReference type="OrthoDB" id="9807558at2"/>
<dbReference type="GO" id="GO:0003677">
    <property type="term" value="F:DNA binding"/>
    <property type="evidence" value="ECO:0007669"/>
    <property type="project" value="UniProtKB-KW"/>
</dbReference>
<dbReference type="Pfam" id="PF09339">
    <property type="entry name" value="HTH_IclR"/>
    <property type="match status" value="1"/>
</dbReference>